<comment type="caution">
    <text evidence="12">The sequence shown here is derived from an EMBL/GenBank/DDBJ whole genome shotgun (WGS) entry which is preliminary data.</text>
</comment>
<evidence type="ECO:0000256" key="5">
    <source>
        <dbReference type="ARBA" id="ARBA00022723"/>
    </source>
</evidence>
<name>E9SAQ2_RUMAL</name>
<accession>E9SAQ2</accession>
<dbReference type="GO" id="GO:0046872">
    <property type="term" value="F:metal ion binding"/>
    <property type="evidence" value="ECO:0007669"/>
    <property type="project" value="UniProtKB-KW"/>
</dbReference>
<dbReference type="InterPro" id="IPR050083">
    <property type="entry name" value="HtpX_protease"/>
</dbReference>
<keyword evidence="13" id="KW-1185">Reference proteome</keyword>
<protein>
    <submittedName>
        <fullName evidence="12">Peptidase, M48 family</fullName>
        <ecNumber evidence="12">3.4.24.-</ecNumber>
    </submittedName>
</protein>
<dbReference type="PANTHER" id="PTHR43221:SF3">
    <property type="entry name" value="SLL1280 PROTEIN"/>
    <property type="match status" value="1"/>
</dbReference>
<dbReference type="InterPro" id="IPR001915">
    <property type="entry name" value="Peptidase_M48"/>
</dbReference>
<dbReference type="RefSeq" id="WP_002848406.1">
    <property type="nucleotide sequence ID" value="NZ_ADKM02000062.1"/>
</dbReference>
<keyword evidence="6 12" id="KW-0378">Hydrolase</keyword>
<keyword evidence="8" id="KW-1133">Transmembrane helix</keyword>
<dbReference type="STRING" id="246199.CUS_8014"/>
<keyword evidence="7" id="KW-0862">Zinc</keyword>
<gene>
    <name evidence="12" type="ORF">CUS_8014</name>
</gene>
<dbReference type="Gene3D" id="3.30.2010.10">
    <property type="entry name" value="Metalloproteases ('zincins'), catalytic domain"/>
    <property type="match status" value="1"/>
</dbReference>
<dbReference type="CDD" id="cd07325">
    <property type="entry name" value="M48_Ste24p_like"/>
    <property type="match status" value="1"/>
</dbReference>
<proteinExistence type="predicted"/>
<evidence type="ECO:0000256" key="10">
    <source>
        <dbReference type="ARBA" id="ARBA00023136"/>
    </source>
</evidence>
<evidence type="ECO:0000256" key="6">
    <source>
        <dbReference type="ARBA" id="ARBA00022801"/>
    </source>
</evidence>
<evidence type="ECO:0000256" key="4">
    <source>
        <dbReference type="ARBA" id="ARBA00022692"/>
    </source>
</evidence>
<evidence type="ECO:0000256" key="8">
    <source>
        <dbReference type="ARBA" id="ARBA00022989"/>
    </source>
</evidence>
<dbReference type="eggNOG" id="COG0501">
    <property type="taxonomic scope" value="Bacteria"/>
</dbReference>
<keyword evidence="10" id="KW-0472">Membrane</keyword>
<dbReference type="GO" id="GO:0006508">
    <property type="term" value="P:proteolysis"/>
    <property type="evidence" value="ECO:0007669"/>
    <property type="project" value="UniProtKB-KW"/>
</dbReference>
<organism evidence="12 13">
    <name type="scientific">Ruminococcus albus 8</name>
    <dbReference type="NCBI Taxonomy" id="246199"/>
    <lineage>
        <taxon>Bacteria</taxon>
        <taxon>Bacillati</taxon>
        <taxon>Bacillota</taxon>
        <taxon>Clostridia</taxon>
        <taxon>Eubacteriales</taxon>
        <taxon>Oscillospiraceae</taxon>
        <taxon>Ruminococcus</taxon>
    </lineage>
</organism>
<evidence type="ECO:0000256" key="7">
    <source>
        <dbReference type="ARBA" id="ARBA00022833"/>
    </source>
</evidence>
<dbReference type="Pfam" id="PF01435">
    <property type="entry name" value="Peptidase_M48"/>
    <property type="match status" value="1"/>
</dbReference>
<keyword evidence="9" id="KW-0482">Metalloprotease</keyword>
<sequence>MALNHDLFIHESDRTALNALKAIPGFTQLLRGFMKIWNERQFKLLNLSTYVRADETQMAKYHDMLVPICERLDIPVPELYVALNPYPNAYTSGDNEPFIVMTSGLINTVPEELLPTVLAHECGHIACHHVLYLTMGRLILSGALSMLELSPLITQPVSMAFYYWMRCSEYSADRAAAVCDGSGENTIELCMRLAGFDKNIPIAANKAAFLKQAEEYYKMVDESAWNKVMEFMMFNHATHPLNALRAYQCNKWTSTSDFKRMVEYLDDLDNGQQSTHVPMNVPLSSFLKKDANTVAAELREAGFTNVNITRTTQADGAAVNSAVAITAGGRTDIKVGEWLPADIAWLISAYVPLSEQEQRAAHPGQICVPYSDAGYCGRDYRTVVDELRALGFTNISVCEQADIRVKFLIKEYSVAHISIDHTDRFERNTWFRQNAPVSIRYHVMAQS</sequence>
<evidence type="ECO:0000256" key="9">
    <source>
        <dbReference type="ARBA" id="ARBA00023049"/>
    </source>
</evidence>
<reference evidence="12 13" key="1">
    <citation type="submission" date="2011-02" db="EMBL/GenBank/DDBJ databases">
        <authorList>
            <person name="Nelson K.E."/>
            <person name="Sutton G."/>
            <person name="Torralba M."/>
            <person name="Durkin S."/>
            <person name="Harkins D."/>
            <person name="Montgomery R."/>
            <person name="Ziemer C."/>
            <person name="Klaassens E."/>
            <person name="Ocuiv P."/>
            <person name="Morrison M."/>
        </authorList>
    </citation>
    <scope>NUCLEOTIDE SEQUENCE [LARGE SCALE GENOMIC DNA]</scope>
    <source>
        <strain evidence="12 13">8</strain>
    </source>
</reference>
<keyword evidence="4" id="KW-0812">Transmembrane</keyword>
<evidence type="ECO:0000259" key="11">
    <source>
        <dbReference type="Pfam" id="PF01435"/>
    </source>
</evidence>
<evidence type="ECO:0000256" key="2">
    <source>
        <dbReference type="ARBA" id="ARBA00022475"/>
    </source>
</evidence>
<evidence type="ECO:0000256" key="3">
    <source>
        <dbReference type="ARBA" id="ARBA00022670"/>
    </source>
</evidence>
<dbReference type="AlphaFoldDB" id="E9SAQ2"/>
<keyword evidence="5" id="KW-0479">Metal-binding</keyword>
<dbReference type="EMBL" id="ADKM02000062">
    <property type="protein sequence ID" value="EGC03622.1"/>
    <property type="molecule type" value="Genomic_DNA"/>
</dbReference>
<evidence type="ECO:0000256" key="1">
    <source>
        <dbReference type="ARBA" id="ARBA00001947"/>
    </source>
</evidence>
<dbReference type="PANTHER" id="PTHR43221">
    <property type="entry name" value="PROTEASE HTPX"/>
    <property type="match status" value="1"/>
</dbReference>
<dbReference type="OrthoDB" id="3174166at2"/>
<comment type="cofactor">
    <cofactor evidence="1">
        <name>Zn(2+)</name>
        <dbReference type="ChEBI" id="CHEBI:29105"/>
    </cofactor>
</comment>
<feature type="domain" description="Peptidase M48" evidence="11">
    <location>
        <begin position="63"/>
        <end position="250"/>
    </location>
</feature>
<dbReference type="GO" id="GO:0004222">
    <property type="term" value="F:metalloendopeptidase activity"/>
    <property type="evidence" value="ECO:0007669"/>
    <property type="project" value="InterPro"/>
</dbReference>
<dbReference type="EC" id="3.4.24.-" evidence="12"/>
<dbReference type="Proteomes" id="UP000004259">
    <property type="component" value="Unassembled WGS sequence"/>
</dbReference>
<evidence type="ECO:0000313" key="13">
    <source>
        <dbReference type="Proteomes" id="UP000004259"/>
    </source>
</evidence>
<keyword evidence="2" id="KW-1003">Cell membrane</keyword>
<evidence type="ECO:0000313" key="12">
    <source>
        <dbReference type="EMBL" id="EGC03622.1"/>
    </source>
</evidence>
<keyword evidence="3" id="KW-0645">Protease</keyword>